<dbReference type="Gene3D" id="3.40.640.10">
    <property type="entry name" value="Type I PLP-dependent aspartate aminotransferase-like (Major domain)"/>
    <property type="match status" value="1"/>
</dbReference>
<dbReference type="SUPFAM" id="SSF55904">
    <property type="entry name" value="Ornithine decarboxylase C-terminal domain"/>
    <property type="match status" value="1"/>
</dbReference>
<dbReference type="InterPro" id="IPR015424">
    <property type="entry name" value="PyrdxlP-dep_Trfase"/>
</dbReference>
<dbReference type="SUPFAM" id="SSF53383">
    <property type="entry name" value="PLP-dependent transferases"/>
    <property type="match status" value="1"/>
</dbReference>
<evidence type="ECO:0000256" key="2">
    <source>
        <dbReference type="ARBA" id="ARBA00010671"/>
    </source>
</evidence>
<dbReference type="InterPro" id="IPR036633">
    <property type="entry name" value="Prn/Lys/Arg_de-COase_C_sf"/>
</dbReference>
<dbReference type="PATRIC" id="fig|1432052.4.peg.6390"/>
<reference evidence="9 10" key="1">
    <citation type="submission" date="2016-07" db="EMBL/GenBank/DDBJ databases">
        <title>Characterization of isolates of Eisenbergiella tayi derived from blood cultures, using whole genome sequencing.</title>
        <authorList>
            <person name="Burdz T."/>
            <person name="Wiebe D."/>
            <person name="Huynh C."/>
            <person name="Bernard K."/>
        </authorList>
    </citation>
    <scope>NUCLEOTIDE SEQUENCE [LARGE SCALE GENOMIC DNA]</scope>
    <source>
        <strain evidence="9 10">NML 110608</strain>
    </source>
</reference>
<keyword evidence="5 9" id="KW-0456">Lyase</keyword>
<dbReference type="AlphaFoldDB" id="A0A1E3A1H1"/>
<dbReference type="InterPro" id="IPR015421">
    <property type="entry name" value="PyrdxlP-dep_Trfase_major"/>
</dbReference>
<protein>
    <submittedName>
        <fullName evidence="9">Arginine decarboxylase</fullName>
        <ecNumber evidence="9">4.1.1.19</ecNumber>
    </submittedName>
</protein>
<dbReference type="PANTHER" id="PTHR43277:SF4">
    <property type="entry name" value="ARGININE DECARBOXYLASE"/>
    <property type="match status" value="1"/>
</dbReference>
<evidence type="ECO:0000313" key="9">
    <source>
        <dbReference type="EMBL" id="ODM02592.1"/>
    </source>
</evidence>
<dbReference type="Gene3D" id="3.90.105.10">
    <property type="entry name" value="Molybdopterin biosynthesis moea protein, domain 2"/>
    <property type="match status" value="1"/>
</dbReference>
<feature type="domain" description="Orn/Lys/Arg decarboxylase C-terminal" evidence="8">
    <location>
        <begin position="402"/>
        <end position="459"/>
    </location>
</feature>
<feature type="region of interest" description="Disordered" evidence="6">
    <location>
        <begin position="373"/>
        <end position="395"/>
    </location>
</feature>
<comment type="caution">
    <text evidence="9">The sequence shown here is derived from an EMBL/GenBank/DDBJ whole genome shotgun (WGS) entry which is preliminary data.</text>
</comment>
<evidence type="ECO:0000256" key="4">
    <source>
        <dbReference type="ARBA" id="ARBA00022898"/>
    </source>
</evidence>
<sequence>MEGILQQLSEYAASEVYPFHMPGHKRNMPEEISRLAGAAKLDITEIEGFDDLHAPKGILLEAQERAAAVFGADETFFLVNGSTAGILTAVSAAAPKGSRVIVARNCHKSVYHACFLRELHPVFLYPRTVREYGIADAIRPEQVEEALKDVPDIAAVIITSPTYDGVVSDIEKIADIVHRAGIPLIVDAAHGAHFGFSPLFPESPVRQGADLVVQSLHKTLPALTQTALLHVSGPLVDREGVRDFERIYQTSSPSYLLTGSIDACVRLLEKGECWDGFGDKLRLFYEKTAGLKHIRVMNRDIMEKGCMKAFDAGKLLISVINTKITGNTLYKELLNRYYLQLEMASDTYVTAIVTPWDREEGLLRLAEALLETDRETEKESDGREGQCLPGEEALTGKPYPELKTALPLYRALTAPKEFCPLRKAAGKTAGTYVNLYPPGIPLVIPGEVITEEVIKLIEMYVRQRLNVQGVENAGDSKGLTGDLQISILK</sequence>
<feature type="domain" description="Orn/Lys/Arg decarboxylases family 1 pyridoxal-P attachment site" evidence="7">
    <location>
        <begin position="6"/>
        <end position="269"/>
    </location>
</feature>
<dbReference type="InterPro" id="IPR000310">
    <property type="entry name" value="Orn/Lys/Arg_deCO2ase_major_dom"/>
</dbReference>
<keyword evidence="3" id="KW-0210">Decarboxylase</keyword>
<evidence type="ECO:0000256" key="1">
    <source>
        <dbReference type="ARBA" id="ARBA00001933"/>
    </source>
</evidence>
<name>A0A1E3A1H1_9FIRM</name>
<evidence type="ECO:0000256" key="3">
    <source>
        <dbReference type="ARBA" id="ARBA00022793"/>
    </source>
</evidence>
<dbReference type="EMBL" id="MCGH01000004">
    <property type="protein sequence ID" value="ODM02592.1"/>
    <property type="molecule type" value="Genomic_DNA"/>
</dbReference>
<dbReference type="GO" id="GO:0008792">
    <property type="term" value="F:arginine decarboxylase activity"/>
    <property type="evidence" value="ECO:0007669"/>
    <property type="project" value="UniProtKB-EC"/>
</dbReference>
<dbReference type="PANTHER" id="PTHR43277">
    <property type="entry name" value="ARGININE DECARBOXYLASE"/>
    <property type="match status" value="1"/>
</dbReference>
<feature type="compositionally biased region" description="Basic and acidic residues" evidence="6">
    <location>
        <begin position="373"/>
        <end position="384"/>
    </location>
</feature>
<gene>
    <name evidence="9" type="primary">speA</name>
    <name evidence="9" type="ORF">BEI61_05754</name>
</gene>
<comment type="similarity">
    <text evidence="2">Belongs to the Orn/Lys/Arg decarboxylase class-I family.</text>
</comment>
<dbReference type="EC" id="4.1.1.19" evidence="9"/>
<dbReference type="Pfam" id="PF01276">
    <property type="entry name" value="OKR_DC_1"/>
    <property type="match status" value="1"/>
</dbReference>
<proteinExistence type="inferred from homology"/>
<dbReference type="InterPro" id="IPR008286">
    <property type="entry name" value="Prn/Lys/Arg_de-COase_C"/>
</dbReference>
<evidence type="ECO:0000313" key="10">
    <source>
        <dbReference type="Proteomes" id="UP000094067"/>
    </source>
</evidence>
<dbReference type="RefSeq" id="WP_069155070.1">
    <property type="nucleotide sequence ID" value="NZ_MCGH01000004.1"/>
</dbReference>
<evidence type="ECO:0000256" key="6">
    <source>
        <dbReference type="SAM" id="MobiDB-lite"/>
    </source>
</evidence>
<dbReference type="InterPro" id="IPR052357">
    <property type="entry name" value="Orn_Lys_Arg_decarboxylase-I"/>
</dbReference>
<evidence type="ECO:0000259" key="7">
    <source>
        <dbReference type="Pfam" id="PF01276"/>
    </source>
</evidence>
<dbReference type="Proteomes" id="UP000094067">
    <property type="component" value="Unassembled WGS sequence"/>
</dbReference>
<dbReference type="Pfam" id="PF03711">
    <property type="entry name" value="OKR_DC_1_C"/>
    <property type="match status" value="1"/>
</dbReference>
<organism evidence="9 10">
    <name type="scientific">Eisenbergiella tayi</name>
    <dbReference type="NCBI Taxonomy" id="1432052"/>
    <lineage>
        <taxon>Bacteria</taxon>
        <taxon>Bacillati</taxon>
        <taxon>Bacillota</taxon>
        <taxon>Clostridia</taxon>
        <taxon>Lachnospirales</taxon>
        <taxon>Lachnospiraceae</taxon>
        <taxon>Eisenbergiella</taxon>
    </lineage>
</organism>
<evidence type="ECO:0000256" key="5">
    <source>
        <dbReference type="ARBA" id="ARBA00023239"/>
    </source>
</evidence>
<keyword evidence="4" id="KW-0663">Pyridoxal phosphate</keyword>
<comment type="cofactor">
    <cofactor evidence="1">
        <name>pyridoxal 5'-phosphate</name>
        <dbReference type="ChEBI" id="CHEBI:597326"/>
    </cofactor>
</comment>
<accession>A0A1E3A1H1</accession>
<evidence type="ECO:0000259" key="8">
    <source>
        <dbReference type="Pfam" id="PF03711"/>
    </source>
</evidence>